<evidence type="ECO:0000256" key="1">
    <source>
        <dbReference type="ARBA" id="ARBA00004496"/>
    </source>
</evidence>
<protein>
    <recommendedName>
        <fullName evidence="3 10">Beta sliding clamp</fullName>
    </recommendedName>
</protein>
<dbReference type="InterPro" id="IPR001001">
    <property type="entry name" value="DNA_polIII_beta"/>
</dbReference>
<dbReference type="PANTHER" id="PTHR30478:SF0">
    <property type="entry name" value="BETA SLIDING CLAMP"/>
    <property type="match status" value="1"/>
</dbReference>
<evidence type="ECO:0000259" key="12">
    <source>
        <dbReference type="Pfam" id="PF02767"/>
    </source>
</evidence>
<dbReference type="InterPro" id="IPR022637">
    <property type="entry name" value="DNA_polIII_beta_cen"/>
</dbReference>
<comment type="subunit">
    <text evidence="10">Forms a ring-shaped head-to-tail homodimer around DNA.</text>
</comment>
<keyword evidence="6 10" id="KW-0548">Nucleotidyltransferase</keyword>
<dbReference type="PANTHER" id="PTHR30478">
    <property type="entry name" value="DNA POLYMERASE III SUBUNIT BETA"/>
    <property type="match status" value="1"/>
</dbReference>
<accession>A0A451DIX1</accession>
<evidence type="ECO:0000259" key="11">
    <source>
        <dbReference type="Pfam" id="PF00712"/>
    </source>
</evidence>
<evidence type="ECO:0000256" key="9">
    <source>
        <dbReference type="ARBA" id="ARBA00023125"/>
    </source>
</evidence>
<dbReference type="Pfam" id="PF02768">
    <property type="entry name" value="DNA_pol3_beta_3"/>
    <property type="match status" value="1"/>
</dbReference>
<evidence type="ECO:0000313" key="15">
    <source>
        <dbReference type="Proteomes" id="UP000294462"/>
    </source>
</evidence>
<dbReference type="InterPro" id="IPR022635">
    <property type="entry name" value="DNA_polIII_beta_C"/>
</dbReference>
<feature type="domain" description="DNA polymerase III beta sliding clamp C-terminal" evidence="13">
    <location>
        <begin position="256"/>
        <end position="367"/>
    </location>
</feature>
<dbReference type="EMBL" id="LR217725">
    <property type="protein sequence ID" value="VFP86636.1"/>
    <property type="molecule type" value="Genomic_DNA"/>
</dbReference>
<dbReference type="GO" id="GO:0003677">
    <property type="term" value="F:DNA binding"/>
    <property type="evidence" value="ECO:0007669"/>
    <property type="project" value="UniProtKB-UniRule"/>
</dbReference>
<dbReference type="Pfam" id="PF02767">
    <property type="entry name" value="DNA_pol3_beta_2"/>
    <property type="match status" value="1"/>
</dbReference>
<keyword evidence="15" id="KW-1185">Reference proteome</keyword>
<reference evidence="14 15" key="1">
    <citation type="submission" date="2019-02" db="EMBL/GenBank/DDBJ databases">
        <authorList>
            <person name="Manzano-Marin A."/>
            <person name="Manzano-Marin A."/>
        </authorList>
    </citation>
    <scope>NUCLEOTIDE SEQUENCE [LARGE SCALE GENOMIC DNA]</scope>
    <source>
        <strain evidence="14 15">ErCipseudotaxifoliae</strain>
    </source>
</reference>
<dbReference type="CDD" id="cd00140">
    <property type="entry name" value="beta_clamp"/>
    <property type="match status" value="1"/>
</dbReference>
<dbReference type="GO" id="GO:0008408">
    <property type="term" value="F:3'-5' exonuclease activity"/>
    <property type="evidence" value="ECO:0007669"/>
    <property type="project" value="InterPro"/>
</dbReference>
<dbReference type="GO" id="GO:0005737">
    <property type="term" value="C:cytoplasm"/>
    <property type="evidence" value="ECO:0007669"/>
    <property type="project" value="UniProtKB-SubCell"/>
</dbReference>
<evidence type="ECO:0000256" key="4">
    <source>
        <dbReference type="ARBA" id="ARBA00022490"/>
    </source>
</evidence>
<dbReference type="PIRSF" id="PIRSF000804">
    <property type="entry name" value="DNA_pol_III_b"/>
    <property type="match status" value="1"/>
</dbReference>
<sequence precursor="true">MKFSIERERLLKPLQHVSATLGSRPVLPILSNLLLEVKDRALSLTGTDLEMQIAVRISLTKEHVLGMTTIPSRKFFEICRGLPEGSELFVCLEGDRVLVRSQRSLFSLVALPASDFPNLDYSKSEVVLTVNQGTIKRLIDATQFSMANQDVRYYLNGMLFETVERTLYTVATDGHRLAICSMSVDHLLASYSVIVPRKGVIELARLLDGSDTPLEIELGKNNIRISIGNFIFISKLIDGRFPDYRRAISISSPSVKTIEVKREALKQALVRASILSNAKFRGICLHVSENQLKITAYNQEKEAAEEVLDVIYSGDQIEIGLNVSYILDVLNTLKGNNVCILLTDSTSSVQIKDPVMPSASYIIMPIRL</sequence>
<feature type="domain" description="DNA polymerase III beta sliding clamp N-terminal" evidence="11">
    <location>
        <begin position="1"/>
        <end position="120"/>
    </location>
</feature>
<dbReference type="Pfam" id="PF00712">
    <property type="entry name" value="DNA_pol3_beta"/>
    <property type="match status" value="1"/>
</dbReference>
<keyword evidence="8 10" id="KW-0239">DNA-directed DNA polymerase</keyword>
<dbReference type="GO" id="GO:0042802">
    <property type="term" value="F:identical protein binding"/>
    <property type="evidence" value="ECO:0007669"/>
    <property type="project" value="UniProtKB-ARBA"/>
</dbReference>
<dbReference type="Gene3D" id="3.70.10.10">
    <property type="match status" value="1"/>
</dbReference>
<dbReference type="OrthoDB" id="8421503at2"/>
<dbReference type="GO" id="GO:0003887">
    <property type="term" value="F:DNA-directed DNA polymerase activity"/>
    <property type="evidence" value="ECO:0007669"/>
    <property type="project" value="UniProtKB-UniRule"/>
</dbReference>
<evidence type="ECO:0000256" key="5">
    <source>
        <dbReference type="ARBA" id="ARBA00022679"/>
    </source>
</evidence>
<dbReference type="RefSeq" id="WP_072666002.1">
    <property type="nucleotide sequence ID" value="NZ_LR217725.1"/>
</dbReference>
<keyword evidence="7 10" id="KW-0235">DNA replication</keyword>
<keyword evidence="4 10" id="KW-0963">Cytoplasm</keyword>
<dbReference type="GO" id="GO:0006271">
    <property type="term" value="P:DNA strand elongation involved in DNA replication"/>
    <property type="evidence" value="ECO:0007669"/>
    <property type="project" value="TreeGrafter"/>
</dbReference>
<dbReference type="FunFam" id="3.10.150.10:FF:000001">
    <property type="entry name" value="Beta sliding clamp"/>
    <property type="match status" value="1"/>
</dbReference>
<dbReference type="InterPro" id="IPR046938">
    <property type="entry name" value="DNA_clamp_sf"/>
</dbReference>
<evidence type="ECO:0000259" key="13">
    <source>
        <dbReference type="Pfam" id="PF02768"/>
    </source>
</evidence>
<evidence type="ECO:0000256" key="6">
    <source>
        <dbReference type="ARBA" id="ARBA00022695"/>
    </source>
</evidence>
<evidence type="ECO:0000256" key="3">
    <source>
        <dbReference type="ARBA" id="ARBA00021035"/>
    </source>
</evidence>
<proteinExistence type="inferred from homology"/>
<dbReference type="SMART" id="SM00480">
    <property type="entry name" value="POL3Bc"/>
    <property type="match status" value="1"/>
</dbReference>
<evidence type="ECO:0000256" key="7">
    <source>
        <dbReference type="ARBA" id="ARBA00022705"/>
    </source>
</evidence>
<dbReference type="AlphaFoldDB" id="A0A451DIX1"/>
<dbReference type="InterPro" id="IPR022634">
    <property type="entry name" value="DNA_polIII_beta_N"/>
</dbReference>
<name>A0A451DIX1_9GAMM</name>
<dbReference type="Proteomes" id="UP000294462">
    <property type="component" value="Chromosome"/>
</dbReference>
<comment type="similarity">
    <text evidence="2 10">Belongs to the beta sliding clamp family.</text>
</comment>
<evidence type="ECO:0000313" key="14">
    <source>
        <dbReference type="EMBL" id="VFP86636.1"/>
    </source>
</evidence>
<dbReference type="NCBIfam" id="TIGR00663">
    <property type="entry name" value="dnan"/>
    <property type="match status" value="1"/>
</dbReference>
<dbReference type="Gene3D" id="3.10.150.10">
    <property type="entry name" value="DNA Polymerase III, subunit A, domain 2"/>
    <property type="match status" value="1"/>
</dbReference>
<evidence type="ECO:0000256" key="2">
    <source>
        <dbReference type="ARBA" id="ARBA00010752"/>
    </source>
</evidence>
<evidence type="ECO:0000256" key="10">
    <source>
        <dbReference type="PIRNR" id="PIRNR000804"/>
    </source>
</evidence>
<dbReference type="KEGG" id="ehd:ERCIPSTX3056_078"/>
<keyword evidence="5 10" id="KW-0808">Transferase</keyword>
<organism evidence="14 15">
    <name type="scientific">Candidatus Erwinia haradaeae</name>
    <dbReference type="NCBI Taxonomy" id="1922217"/>
    <lineage>
        <taxon>Bacteria</taxon>
        <taxon>Pseudomonadati</taxon>
        <taxon>Pseudomonadota</taxon>
        <taxon>Gammaproteobacteria</taxon>
        <taxon>Enterobacterales</taxon>
        <taxon>Erwiniaceae</taxon>
        <taxon>Erwinia</taxon>
    </lineage>
</organism>
<dbReference type="GO" id="GO:0009360">
    <property type="term" value="C:DNA polymerase III complex"/>
    <property type="evidence" value="ECO:0007669"/>
    <property type="project" value="InterPro"/>
</dbReference>
<comment type="subcellular location">
    <subcellularLocation>
        <location evidence="1 10">Cytoplasm</location>
    </subcellularLocation>
</comment>
<evidence type="ECO:0000256" key="8">
    <source>
        <dbReference type="ARBA" id="ARBA00022932"/>
    </source>
</evidence>
<gene>
    <name evidence="14" type="primary">dnaN</name>
    <name evidence="14" type="ORF">ERCIPSTX3056_078</name>
</gene>
<dbReference type="SUPFAM" id="SSF55979">
    <property type="entry name" value="DNA clamp"/>
    <property type="match status" value="3"/>
</dbReference>
<comment type="function">
    <text evidence="10">Confers DNA tethering and processivity to DNA polymerases and other proteins. Acts as a clamp, forming a ring around DNA (a reaction catalyzed by the clamp-loading complex) which diffuses in an ATP-independent manner freely and bidirectionally along dsDNA. Initially characterized for its ability to contact the catalytic subunit of DNA polymerase III (Pol III), a complex, multichain enzyme responsible for most of the replicative synthesis in bacteria; Pol III exhibits 3'-5' exonuclease proofreading activity. The beta chain is required for initiation of replication as well as for processivity of DNA replication.</text>
</comment>
<feature type="domain" description="DNA polymerase III beta sliding clamp central" evidence="12">
    <location>
        <begin position="130"/>
        <end position="243"/>
    </location>
</feature>
<keyword evidence="9" id="KW-0238">DNA-binding</keyword>